<dbReference type="GO" id="GO:0006450">
    <property type="term" value="P:regulation of translational fidelity"/>
    <property type="evidence" value="ECO:0007669"/>
    <property type="project" value="TreeGrafter"/>
</dbReference>
<feature type="binding site" evidence="14">
    <location>
        <position position="197"/>
    </location>
    <ligand>
        <name>ATP</name>
        <dbReference type="ChEBI" id="CHEBI:30616"/>
    </ligand>
</feature>
<dbReference type="Pfam" id="PF03481">
    <property type="entry name" value="Sua5_C"/>
    <property type="match status" value="1"/>
</dbReference>
<evidence type="ECO:0000256" key="6">
    <source>
        <dbReference type="ARBA" id="ARBA00022679"/>
    </source>
</evidence>
<accession>A0A2I1MAC4</accession>
<dbReference type="EMBL" id="PKGS01000002">
    <property type="protein sequence ID" value="PKZ17090.1"/>
    <property type="molecule type" value="Genomic_DNA"/>
</dbReference>
<comment type="caution">
    <text evidence="16">The sequence shown here is derived from an EMBL/GenBank/DDBJ whole genome shotgun (WGS) entry which is preliminary data.</text>
</comment>
<evidence type="ECO:0000256" key="14">
    <source>
        <dbReference type="PIRSR" id="PIRSR004930-1"/>
    </source>
</evidence>
<keyword evidence="7 13" id="KW-0819">tRNA processing</keyword>
<keyword evidence="10 13" id="KW-0067">ATP-binding</keyword>
<organism evidence="16 17">
    <name type="scientific">Anaerococcus octavius</name>
    <dbReference type="NCBI Taxonomy" id="54007"/>
    <lineage>
        <taxon>Bacteria</taxon>
        <taxon>Bacillati</taxon>
        <taxon>Bacillota</taxon>
        <taxon>Tissierellia</taxon>
        <taxon>Tissierellales</taxon>
        <taxon>Peptoniphilaceae</taxon>
        <taxon>Anaerococcus</taxon>
    </lineage>
</organism>
<dbReference type="InterPro" id="IPR050156">
    <property type="entry name" value="TC-AMP_synthase_SUA5"/>
</dbReference>
<dbReference type="GO" id="GO:0003725">
    <property type="term" value="F:double-stranded RNA binding"/>
    <property type="evidence" value="ECO:0007669"/>
    <property type="project" value="UniProtKB-UniRule"/>
</dbReference>
<dbReference type="InterPro" id="IPR005145">
    <property type="entry name" value="Sua5_C"/>
</dbReference>
<dbReference type="GO" id="GO:0005737">
    <property type="term" value="C:cytoplasm"/>
    <property type="evidence" value="ECO:0007669"/>
    <property type="project" value="UniProtKB-SubCell"/>
</dbReference>
<dbReference type="PANTHER" id="PTHR17490:SF16">
    <property type="entry name" value="THREONYLCARBAMOYL-AMP SYNTHASE"/>
    <property type="match status" value="1"/>
</dbReference>
<dbReference type="GO" id="GO:0005524">
    <property type="term" value="F:ATP binding"/>
    <property type="evidence" value="ECO:0007669"/>
    <property type="project" value="UniProtKB-UniRule"/>
</dbReference>
<dbReference type="SUPFAM" id="SSF55821">
    <property type="entry name" value="YrdC/RibB"/>
    <property type="match status" value="1"/>
</dbReference>
<evidence type="ECO:0000256" key="10">
    <source>
        <dbReference type="ARBA" id="ARBA00022840"/>
    </source>
</evidence>
<feature type="binding site" evidence="14">
    <location>
        <position position="153"/>
    </location>
    <ligand>
        <name>ATP</name>
        <dbReference type="ChEBI" id="CHEBI:30616"/>
    </ligand>
</feature>
<evidence type="ECO:0000256" key="7">
    <source>
        <dbReference type="ARBA" id="ARBA00022694"/>
    </source>
</evidence>
<dbReference type="Pfam" id="PF01300">
    <property type="entry name" value="Sua5_yciO_yrdC"/>
    <property type="match status" value="1"/>
</dbReference>
<evidence type="ECO:0000256" key="5">
    <source>
        <dbReference type="ARBA" id="ARBA00022490"/>
    </source>
</evidence>
<dbReference type="RefSeq" id="WP_101540161.1">
    <property type="nucleotide sequence ID" value="NZ_PKGS01000002.1"/>
</dbReference>
<dbReference type="EC" id="2.7.7.87" evidence="3 13"/>
<evidence type="ECO:0000256" key="9">
    <source>
        <dbReference type="ARBA" id="ARBA00022741"/>
    </source>
</evidence>
<evidence type="ECO:0000256" key="12">
    <source>
        <dbReference type="ARBA" id="ARBA00048366"/>
    </source>
</evidence>
<feature type="binding site" evidence="14">
    <location>
        <position position="236"/>
    </location>
    <ligand>
        <name>ATP</name>
        <dbReference type="ChEBI" id="CHEBI:30616"/>
    </ligand>
</feature>
<evidence type="ECO:0000256" key="11">
    <source>
        <dbReference type="ARBA" id="ARBA00029774"/>
    </source>
</evidence>
<evidence type="ECO:0000256" key="4">
    <source>
        <dbReference type="ARBA" id="ARBA00015492"/>
    </source>
</evidence>
<reference evidence="16 17" key="1">
    <citation type="submission" date="2017-12" db="EMBL/GenBank/DDBJ databases">
        <title>Phylogenetic diversity of female urinary microbiome.</title>
        <authorList>
            <person name="Thomas-White K."/>
            <person name="Wolfe A.J."/>
        </authorList>
    </citation>
    <scope>NUCLEOTIDE SEQUENCE [LARGE SCALE GENOMIC DNA]</scope>
    <source>
        <strain evidence="16 17">UMB0119</strain>
    </source>
</reference>
<name>A0A2I1MAC4_9FIRM</name>
<feature type="binding site" evidence="14">
    <location>
        <position position="119"/>
    </location>
    <ligand>
        <name>ATP</name>
        <dbReference type="ChEBI" id="CHEBI:30616"/>
    </ligand>
</feature>
<dbReference type="InterPro" id="IPR010923">
    <property type="entry name" value="T(6)A37_SUA5"/>
</dbReference>
<dbReference type="GO" id="GO:0000049">
    <property type="term" value="F:tRNA binding"/>
    <property type="evidence" value="ECO:0007669"/>
    <property type="project" value="TreeGrafter"/>
</dbReference>
<dbReference type="PROSITE" id="PS51163">
    <property type="entry name" value="YRDC"/>
    <property type="match status" value="1"/>
</dbReference>
<dbReference type="FunFam" id="3.90.870.10:FF:000008">
    <property type="entry name" value="Threonylcarbamoyl-AMP synthase"/>
    <property type="match status" value="1"/>
</dbReference>
<dbReference type="Gene3D" id="3.90.870.10">
    <property type="entry name" value="DHBP synthase"/>
    <property type="match status" value="1"/>
</dbReference>
<sequence>MITKIFSLNKENIDEDILKDAAKIINEGDLVAFPTETVYGLGADGLNDQACQKIFRAKGRPSDNPLILHISNHNMLYNLVDSISEDAKILMEICWPGPLTLIMKKSDLVPNTVTAGLDTVAIRMPSDDIASKFIDQANTPIAAPSANTSGKPSPTRAKDVFHDLNGKIPMILDGGSCKIGIESTVIDCSEENPVILRPGYFTYEYLKKIIPTISLDDALVSDKKIPKSPGQKYRHYSPDAKMEVFIGENATKIMLEKALKYKEENQKVGVLTFEDSISNFEDFKTISFGSRDNLSYMSHVLFTALREMDNVGVDIILAEGVSDKDLGKSIMNRMKKSASNNIIYL</sequence>
<evidence type="ECO:0000313" key="16">
    <source>
        <dbReference type="EMBL" id="PKZ17090.1"/>
    </source>
</evidence>
<dbReference type="PANTHER" id="PTHR17490">
    <property type="entry name" value="SUA5"/>
    <property type="match status" value="1"/>
</dbReference>
<evidence type="ECO:0000256" key="13">
    <source>
        <dbReference type="PIRNR" id="PIRNR004930"/>
    </source>
</evidence>
<dbReference type="PIRSF" id="PIRSF004930">
    <property type="entry name" value="Tln_factor_SUA5"/>
    <property type="match status" value="1"/>
</dbReference>
<keyword evidence="9 13" id="KW-0547">Nucleotide-binding</keyword>
<proteinExistence type="inferred from homology"/>
<feature type="binding site" evidence="14">
    <location>
        <position position="183"/>
    </location>
    <ligand>
        <name>L-threonine</name>
        <dbReference type="ChEBI" id="CHEBI:57926"/>
    </ligand>
</feature>
<feature type="binding site" evidence="14">
    <location>
        <position position="60"/>
    </location>
    <ligand>
        <name>ATP</name>
        <dbReference type="ChEBI" id="CHEBI:30616"/>
    </ligand>
</feature>
<dbReference type="InterPro" id="IPR038385">
    <property type="entry name" value="Sua5/YwlC_C"/>
</dbReference>
<dbReference type="GO" id="GO:0061710">
    <property type="term" value="F:L-threonylcarbamoyladenylate synthase"/>
    <property type="evidence" value="ECO:0007669"/>
    <property type="project" value="UniProtKB-EC"/>
</dbReference>
<evidence type="ECO:0000256" key="3">
    <source>
        <dbReference type="ARBA" id="ARBA00012584"/>
    </source>
</evidence>
<evidence type="ECO:0000313" key="17">
    <source>
        <dbReference type="Proteomes" id="UP000234335"/>
    </source>
</evidence>
<feature type="binding site" evidence="14">
    <location>
        <position position="37"/>
    </location>
    <ligand>
        <name>L-threonine</name>
        <dbReference type="ChEBI" id="CHEBI:57926"/>
    </ligand>
</feature>
<gene>
    <name evidence="16" type="ORF">CYJ34_04720</name>
</gene>
<dbReference type="AlphaFoldDB" id="A0A2I1MAC4"/>
<feature type="binding site" evidence="14">
    <location>
        <position position="145"/>
    </location>
    <ligand>
        <name>ATP</name>
        <dbReference type="ChEBI" id="CHEBI:30616"/>
    </ligand>
</feature>
<feature type="domain" description="YrdC-like" evidence="15">
    <location>
        <begin position="15"/>
        <end position="201"/>
    </location>
</feature>
<dbReference type="Gene3D" id="3.40.50.11030">
    <property type="entry name" value="Threonylcarbamoyl-AMP synthase, C-terminal domain"/>
    <property type="match status" value="1"/>
</dbReference>
<feature type="binding site" evidence="14">
    <location>
        <position position="69"/>
    </location>
    <ligand>
        <name>L-threonine</name>
        <dbReference type="ChEBI" id="CHEBI:57926"/>
    </ligand>
</feature>
<feature type="binding site" evidence="14">
    <location>
        <position position="64"/>
    </location>
    <ligand>
        <name>ATP</name>
        <dbReference type="ChEBI" id="CHEBI:30616"/>
    </ligand>
</feature>
<keyword evidence="5 13" id="KW-0963">Cytoplasm</keyword>
<comment type="similarity">
    <text evidence="2 13">Belongs to the SUA5 family.</text>
</comment>
<dbReference type="InterPro" id="IPR006070">
    <property type="entry name" value="Sua5-like_dom"/>
</dbReference>
<dbReference type="GO" id="GO:0008033">
    <property type="term" value="P:tRNA processing"/>
    <property type="evidence" value="ECO:0007669"/>
    <property type="project" value="UniProtKB-KW"/>
</dbReference>
<comment type="catalytic activity">
    <reaction evidence="12 13">
        <text>L-threonine + hydrogencarbonate + ATP = L-threonylcarbamoyladenylate + diphosphate + H2O</text>
        <dbReference type="Rhea" id="RHEA:36407"/>
        <dbReference type="ChEBI" id="CHEBI:15377"/>
        <dbReference type="ChEBI" id="CHEBI:17544"/>
        <dbReference type="ChEBI" id="CHEBI:30616"/>
        <dbReference type="ChEBI" id="CHEBI:33019"/>
        <dbReference type="ChEBI" id="CHEBI:57926"/>
        <dbReference type="ChEBI" id="CHEBI:73682"/>
        <dbReference type="EC" id="2.7.7.87"/>
    </reaction>
</comment>
<dbReference type="Proteomes" id="UP000234335">
    <property type="component" value="Unassembled WGS sequence"/>
</dbReference>
<evidence type="ECO:0000256" key="8">
    <source>
        <dbReference type="ARBA" id="ARBA00022695"/>
    </source>
</evidence>
<feature type="binding site" evidence="14">
    <location>
        <position position="123"/>
    </location>
    <ligand>
        <name>L-threonine</name>
        <dbReference type="ChEBI" id="CHEBI:57926"/>
    </ligand>
</feature>
<keyword evidence="8 13" id="KW-0548">Nucleotidyltransferase</keyword>
<protein>
    <recommendedName>
        <fullName evidence="4 13">Threonylcarbamoyl-AMP synthase</fullName>
        <shortName evidence="13">TC-AMP synthase</shortName>
        <ecNumber evidence="3 13">2.7.7.87</ecNumber>
    </recommendedName>
    <alternativeName>
        <fullName evidence="11 13">L-threonylcarbamoyladenylate synthase</fullName>
    </alternativeName>
</protein>
<comment type="function">
    <text evidence="13">Required for the formation of a threonylcarbamoyl group on adenosine at position 37 (t(6)A37) in tRNAs that read codons beginning with adenine.</text>
</comment>
<evidence type="ECO:0000256" key="2">
    <source>
        <dbReference type="ARBA" id="ARBA00007663"/>
    </source>
</evidence>
<feature type="binding site" evidence="14">
    <location>
        <position position="143"/>
    </location>
    <ligand>
        <name>L-threonine</name>
        <dbReference type="ChEBI" id="CHEBI:57926"/>
    </ligand>
</feature>
<evidence type="ECO:0000259" key="15">
    <source>
        <dbReference type="PROSITE" id="PS51163"/>
    </source>
</evidence>
<dbReference type="NCBIfam" id="TIGR00057">
    <property type="entry name" value="L-threonylcarbamoyladenylate synthase"/>
    <property type="match status" value="1"/>
</dbReference>
<comment type="subcellular location">
    <subcellularLocation>
        <location evidence="1 13">Cytoplasm</location>
    </subcellularLocation>
</comment>
<evidence type="ECO:0000256" key="1">
    <source>
        <dbReference type="ARBA" id="ARBA00004496"/>
    </source>
</evidence>
<keyword evidence="6 13" id="KW-0808">Transferase</keyword>
<dbReference type="InterPro" id="IPR017945">
    <property type="entry name" value="DHBP_synth_RibB-like_a/b_dom"/>
</dbReference>
<keyword evidence="17" id="KW-1185">Reference proteome</keyword>